<evidence type="ECO:0000256" key="4">
    <source>
        <dbReference type="ARBA" id="ARBA00022490"/>
    </source>
</evidence>
<dbReference type="PANTHER" id="PTHR30544">
    <property type="entry name" value="23S RRNA METHYLTRANSFERASE"/>
    <property type="match status" value="1"/>
</dbReference>
<dbReference type="GO" id="GO:0046872">
    <property type="term" value="F:metal ion binding"/>
    <property type="evidence" value="ECO:0007669"/>
    <property type="project" value="UniProtKB-KW"/>
</dbReference>
<dbReference type="SUPFAM" id="SSF102114">
    <property type="entry name" value="Radical SAM enzymes"/>
    <property type="match status" value="1"/>
</dbReference>
<dbReference type="PANTHER" id="PTHR30544:SF8">
    <property type="entry name" value="RADICAL SAM SUPERFAMILY PROTEIN"/>
    <property type="match status" value="1"/>
</dbReference>
<dbReference type="EMBL" id="KN668264">
    <property type="protein sequence ID" value="KHN05602.1"/>
    <property type="molecule type" value="Genomic_DNA"/>
</dbReference>
<sequence>MGIRSVFDGGELRREVEKSGIDPKFIPKIWKHILISAKDEDWDWEKQVPSLPSSAYSLLRSNFKTPLSSSIHSVFHSADNLTTKLLIQLHHNHGPFVEAVIMRYDTRLGKYAGQPRPGGLRATLCISSQVGCKMGCNFCATGSMGFKNNLSSGEIVEQLVHASTFSQIRNVVFMGMGEPLNNYSAVVEAVRIMTGLPFQLSSKRITISTVGIIHAINKLHDDLPGLNLAVSLHAPAQDIRCQIMPAARAFPLGKLMDSLQVYQRKSLQKIFTEYIMLDGVNDEEHHAHLLGKLLETFQVVVNLIPFNSICTLSQFKPTSEQKVSNFQKILRGTYNIRTTVRKQMGQDISGACGQLLVNISDKSLGTAVPLTDIEDIVI</sequence>
<dbReference type="InterPro" id="IPR013785">
    <property type="entry name" value="Aldolase_TIM"/>
</dbReference>
<protein>
    <submittedName>
        <fullName evidence="12">Ribosomal RNA large subunit methyltransferase N 1</fullName>
        <ecNumber evidence="12">2.1.1.-</ecNumber>
    </submittedName>
</protein>
<evidence type="ECO:0000313" key="12">
    <source>
        <dbReference type="EMBL" id="KHN05602.1"/>
    </source>
</evidence>
<keyword evidence="10" id="KW-0411">Iron-sulfur</keyword>
<gene>
    <name evidence="12" type="ORF">glysoja_047047</name>
</gene>
<keyword evidence="4" id="KW-0963">Cytoplasm</keyword>
<dbReference type="Pfam" id="PF04055">
    <property type="entry name" value="Radical_SAM"/>
    <property type="match status" value="1"/>
</dbReference>
<dbReference type="InterPro" id="IPR007197">
    <property type="entry name" value="rSAM"/>
</dbReference>
<dbReference type="Proteomes" id="UP000053555">
    <property type="component" value="Unassembled WGS sequence"/>
</dbReference>
<feature type="domain" description="Radical SAM core" evidence="11">
    <location>
        <begin position="118"/>
        <end position="347"/>
    </location>
</feature>
<keyword evidence="5 12" id="KW-0489">Methyltransferase</keyword>
<dbReference type="AlphaFoldDB" id="A0A0B2PD79"/>
<dbReference type="SFLD" id="SFLDG01062">
    <property type="entry name" value="methyltransferase_(Class_A)"/>
    <property type="match status" value="1"/>
</dbReference>
<proteinExistence type="predicted"/>
<accession>A0A0B2PD79</accession>
<dbReference type="GO" id="GO:0005737">
    <property type="term" value="C:cytoplasm"/>
    <property type="evidence" value="ECO:0007669"/>
    <property type="project" value="UniProtKB-SubCell"/>
</dbReference>
<keyword evidence="3" id="KW-0004">4Fe-4S</keyword>
<comment type="cofactor">
    <cofactor evidence="1">
        <name>[4Fe-4S] cluster</name>
        <dbReference type="ChEBI" id="CHEBI:49883"/>
    </cofactor>
</comment>
<evidence type="ECO:0000256" key="5">
    <source>
        <dbReference type="ARBA" id="ARBA00022603"/>
    </source>
</evidence>
<dbReference type="GO" id="GO:0051539">
    <property type="term" value="F:4 iron, 4 sulfur cluster binding"/>
    <property type="evidence" value="ECO:0007669"/>
    <property type="project" value="UniProtKB-KW"/>
</dbReference>
<evidence type="ECO:0000256" key="10">
    <source>
        <dbReference type="ARBA" id="ARBA00023014"/>
    </source>
</evidence>
<comment type="subcellular location">
    <subcellularLocation>
        <location evidence="2">Cytoplasm</location>
    </subcellularLocation>
</comment>
<keyword evidence="8" id="KW-0479">Metal-binding</keyword>
<dbReference type="SFLD" id="SFLDS00029">
    <property type="entry name" value="Radical_SAM"/>
    <property type="match status" value="1"/>
</dbReference>
<evidence type="ECO:0000259" key="11">
    <source>
        <dbReference type="PROSITE" id="PS51918"/>
    </source>
</evidence>
<evidence type="ECO:0000256" key="9">
    <source>
        <dbReference type="ARBA" id="ARBA00023004"/>
    </source>
</evidence>
<dbReference type="GO" id="GO:0030488">
    <property type="term" value="P:tRNA methylation"/>
    <property type="evidence" value="ECO:0007669"/>
    <property type="project" value="TreeGrafter"/>
</dbReference>
<evidence type="ECO:0000256" key="8">
    <source>
        <dbReference type="ARBA" id="ARBA00022723"/>
    </source>
</evidence>
<dbReference type="InterPro" id="IPR004383">
    <property type="entry name" value="rRNA_lsu_MTrfase_RlmN/Cfr"/>
</dbReference>
<evidence type="ECO:0000256" key="3">
    <source>
        <dbReference type="ARBA" id="ARBA00022485"/>
    </source>
</evidence>
<keyword evidence="6 12" id="KW-0808">Transferase</keyword>
<evidence type="ECO:0000256" key="1">
    <source>
        <dbReference type="ARBA" id="ARBA00001966"/>
    </source>
</evidence>
<name>A0A0B2PD79_GLYSO</name>
<evidence type="ECO:0000256" key="7">
    <source>
        <dbReference type="ARBA" id="ARBA00022691"/>
    </source>
</evidence>
<keyword evidence="9" id="KW-0408">Iron</keyword>
<organism evidence="12">
    <name type="scientific">Glycine soja</name>
    <name type="common">Wild soybean</name>
    <dbReference type="NCBI Taxonomy" id="3848"/>
    <lineage>
        <taxon>Eukaryota</taxon>
        <taxon>Viridiplantae</taxon>
        <taxon>Streptophyta</taxon>
        <taxon>Embryophyta</taxon>
        <taxon>Tracheophyta</taxon>
        <taxon>Spermatophyta</taxon>
        <taxon>Magnoliopsida</taxon>
        <taxon>eudicotyledons</taxon>
        <taxon>Gunneridae</taxon>
        <taxon>Pentapetalae</taxon>
        <taxon>rosids</taxon>
        <taxon>fabids</taxon>
        <taxon>Fabales</taxon>
        <taxon>Fabaceae</taxon>
        <taxon>Papilionoideae</taxon>
        <taxon>50 kb inversion clade</taxon>
        <taxon>NPAAA clade</taxon>
        <taxon>indigoferoid/millettioid clade</taxon>
        <taxon>Phaseoleae</taxon>
        <taxon>Glycine</taxon>
        <taxon>Glycine subgen. Soja</taxon>
    </lineage>
</organism>
<dbReference type="GO" id="GO:0008173">
    <property type="term" value="F:RNA methyltransferase activity"/>
    <property type="evidence" value="ECO:0007669"/>
    <property type="project" value="InterPro"/>
</dbReference>
<keyword evidence="7" id="KW-0949">S-adenosyl-L-methionine</keyword>
<dbReference type="PIRSF" id="PIRSF006004">
    <property type="entry name" value="CHP00048"/>
    <property type="match status" value="1"/>
</dbReference>
<dbReference type="FunFam" id="3.20.20.70:FF:000164">
    <property type="entry name" value="23S rRNA methyltransferase"/>
    <property type="match status" value="1"/>
</dbReference>
<dbReference type="PROSITE" id="PS51918">
    <property type="entry name" value="RADICAL_SAM"/>
    <property type="match status" value="1"/>
</dbReference>
<evidence type="ECO:0000256" key="6">
    <source>
        <dbReference type="ARBA" id="ARBA00022679"/>
    </source>
</evidence>
<reference evidence="12" key="1">
    <citation type="submission" date="2014-07" db="EMBL/GenBank/DDBJ databases">
        <title>Identification of a novel salt tolerance gene in wild soybean by whole-genome sequencing.</title>
        <authorList>
            <person name="Lam H.-M."/>
            <person name="Qi X."/>
            <person name="Li M.-W."/>
            <person name="Liu X."/>
            <person name="Xie M."/>
            <person name="Ni M."/>
            <person name="Xu X."/>
        </authorList>
    </citation>
    <scope>NUCLEOTIDE SEQUENCE [LARGE SCALE GENOMIC DNA]</scope>
    <source>
        <tissue evidence="12">Root</tissue>
    </source>
</reference>
<dbReference type="Gene3D" id="3.20.20.70">
    <property type="entry name" value="Aldolase class I"/>
    <property type="match status" value="1"/>
</dbReference>
<evidence type="ECO:0000256" key="2">
    <source>
        <dbReference type="ARBA" id="ARBA00004496"/>
    </source>
</evidence>
<dbReference type="SFLD" id="SFLDF00275">
    <property type="entry name" value="adenosine_C2_methyltransferase"/>
    <property type="match status" value="1"/>
</dbReference>
<dbReference type="CDD" id="cd01335">
    <property type="entry name" value="Radical_SAM"/>
    <property type="match status" value="1"/>
</dbReference>
<dbReference type="InterPro" id="IPR058240">
    <property type="entry name" value="rSAM_sf"/>
</dbReference>
<dbReference type="EC" id="2.1.1.-" evidence="12"/>
<dbReference type="InterPro" id="IPR040072">
    <property type="entry name" value="Methyltransferase_A"/>
</dbReference>
<dbReference type="GO" id="GO:0070475">
    <property type="term" value="P:rRNA base methylation"/>
    <property type="evidence" value="ECO:0007669"/>
    <property type="project" value="TreeGrafter"/>
</dbReference>